<evidence type="ECO:0000313" key="4">
    <source>
        <dbReference type="Proteomes" id="UP000263273"/>
    </source>
</evidence>
<feature type="domain" description="G5" evidence="2">
    <location>
        <begin position="141"/>
        <end position="221"/>
    </location>
</feature>
<dbReference type="EMBL" id="DNZF01000112">
    <property type="protein sequence ID" value="HBK53300.1"/>
    <property type="molecule type" value="Genomic_DNA"/>
</dbReference>
<organism evidence="3 4">
    <name type="scientific">Syntrophomonas wolfei</name>
    <dbReference type="NCBI Taxonomy" id="863"/>
    <lineage>
        <taxon>Bacteria</taxon>
        <taxon>Bacillati</taxon>
        <taxon>Bacillota</taxon>
        <taxon>Clostridia</taxon>
        <taxon>Eubacteriales</taxon>
        <taxon>Syntrophomonadaceae</taxon>
        <taxon>Syntrophomonas</taxon>
    </lineage>
</organism>
<dbReference type="CDD" id="cd14667">
    <property type="entry name" value="3D_containing_proteins"/>
    <property type="match status" value="1"/>
</dbReference>
<dbReference type="InterPro" id="IPR036908">
    <property type="entry name" value="RlpA-like_sf"/>
</dbReference>
<evidence type="ECO:0000313" key="3">
    <source>
        <dbReference type="EMBL" id="HBK53300.1"/>
    </source>
</evidence>
<dbReference type="PROSITE" id="PS51109">
    <property type="entry name" value="G5"/>
    <property type="match status" value="1"/>
</dbReference>
<dbReference type="Gene3D" id="2.40.40.10">
    <property type="entry name" value="RlpA-like domain"/>
    <property type="match status" value="1"/>
</dbReference>
<accession>A0A354YVD9</accession>
<protein>
    <submittedName>
        <fullName evidence="3">DUF348 domain-containing protein</fullName>
    </submittedName>
</protein>
<gene>
    <name evidence="3" type="ORF">DDZ44_05120</name>
</gene>
<dbReference type="Proteomes" id="UP000263273">
    <property type="component" value="Unassembled WGS sequence"/>
</dbReference>
<dbReference type="GO" id="GO:0004553">
    <property type="term" value="F:hydrolase activity, hydrolyzing O-glycosyl compounds"/>
    <property type="evidence" value="ECO:0007669"/>
    <property type="project" value="InterPro"/>
</dbReference>
<name>A0A354YVD9_9FIRM</name>
<dbReference type="GO" id="GO:0019867">
    <property type="term" value="C:outer membrane"/>
    <property type="evidence" value="ECO:0007669"/>
    <property type="project" value="InterPro"/>
</dbReference>
<dbReference type="PANTHER" id="PTHR39160:SF4">
    <property type="entry name" value="RESUSCITATION-PROMOTING FACTOR RPFB"/>
    <property type="match status" value="1"/>
</dbReference>
<proteinExistence type="predicted"/>
<dbReference type="SMART" id="SM01208">
    <property type="entry name" value="G5"/>
    <property type="match status" value="1"/>
</dbReference>
<keyword evidence="1" id="KW-0732">Signal</keyword>
<dbReference type="Pfam" id="PF03990">
    <property type="entry name" value="DUF348"/>
    <property type="match status" value="2"/>
</dbReference>
<dbReference type="Gene3D" id="2.20.230.10">
    <property type="entry name" value="Resuscitation-promoting factor rpfb"/>
    <property type="match status" value="1"/>
</dbReference>
<dbReference type="Pfam" id="PF06725">
    <property type="entry name" value="3D"/>
    <property type="match status" value="1"/>
</dbReference>
<dbReference type="Pfam" id="PF07501">
    <property type="entry name" value="G5"/>
    <property type="match status" value="1"/>
</dbReference>
<dbReference type="InterPro" id="IPR059180">
    <property type="entry name" value="3D_YorM"/>
</dbReference>
<dbReference type="STRING" id="378794.GCA_001570625_00313"/>
<dbReference type="GO" id="GO:0009254">
    <property type="term" value="P:peptidoglycan turnover"/>
    <property type="evidence" value="ECO:0007669"/>
    <property type="project" value="InterPro"/>
</dbReference>
<evidence type="ECO:0000259" key="2">
    <source>
        <dbReference type="PROSITE" id="PS51109"/>
    </source>
</evidence>
<dbReference type="PANTHER" id="PTHR39160">
    <property type="entry name" value="CELL WALL-BINDING PROTEIN YOCH"/>
    <property type="match status" value="1"/>
</dbReference>
<comment type="caution">
    <text evidence="3">The sequence shown here is derived from an EMBL/GenBank/DDBJ whole genome shotgun (WGS) entry which is preliminary data.</text>
</comment>
<dbReference type="RefSeq" id="WP_061212887.1">
    <property type="nucleotide sequence ID" value="NZ_DCDX01000174.1"/>
</dbReference>
<dbReference type="SUPFAM" id="SSF50685">
    <property type="entry name" value="Barwin-like endoglucanases"/>
    <property type="match status" value="1"/>
</dbReference>
<evidence type="ECO:0000256" key="1">
    <source>
        <dbReference type="ARBA" id="ARBA00022729"/>
    </source>
</evidence>
<sequence>MGIVWSKQRAYLAAVLGLVLLVSLFFALQKPVSIEVDGKLIKSSVFFSGTVREVLDKNHITLNEKDKVEPSLNAPVKKKMKITVVRAFKVKVVADGCSREVLSIPVSIKEAIKLAGFQLGEQDIIKTTATSLTIPNQEIEIIRVTQEEQEVKEPIAFQVERTSDNTLERGLSRTIKQGKNGVALNTFKVTYHNGKEAKREVIGSKTLLEPVNKLVALGTITSVSRAGQRLDFREAKYMNASAYTYTGRNTATGRQPAVGLVAVDPSVVPMGSKLYIEGYGYAEAADTGGAIKGNRLDLFMEERSQCLNWGNRTVKVYILE</sequence>
<dbReference type="InterPro" id="IPR011098">
    <property type="entry name" value="G5_dom"/>
</dbReference>
<dbReference type="InterPro" id="IPR007137">
    <property type="entry name" value="DUF348"/>
</dbReference>
<dbReference type="InterPro" id="IPR051933">
    <property type="entry name" value="Resuscitation_pf_RpfB"/>
</dbReference>
<reference evidence="3 4" key="1">
    <citation type="journal article" date="2018" name="Nat. Biotechnol.">
        <title>A standardized bacterial taxonomy based on genome phylogeny substantially revises the tree of life.</title>
        <authorList>
            <person name="Parks D.H."/>
            <person name="Chuvochina M."/>
            <person name="Waite D.W."/>
            <person name="Rinke C."/>
            <person name="Skarshewski A."/>
            <person name="Chaumeil P.A."/>
            <person name="Hugenholtz P."/>
        </authorList>
    </citation>
    <scope>NUCLEOTIDE SEQUENCE [LARGE SCALE GENOMIC DNA]</scope>
    <source>
        <strain evidence="3">UBA10948</strain>
    </source>
</reference>
<dbReference type="AlphaFoldDB" id="A0A354YVD9"/>
<dbReference type="InterPro" id="IPR010611">
    <property type="entry name" value="3D_dom"/>
</dbReference>